<accession>A0AA43Q1E7</accession>
<keyword evidence="2" id="KW-1185">Reference proteome</keyword>
<dbReference type="EMBL" id="JAQSDF010000002">
    <property type="protein sequence ID" value="MDI1229850.1"/>
    <property type="molecule type" value="Genomic_DNA"/>
</dbReference>
<name>A0AA43Q1E7_9GAMM</name>
<evidence type="ECO:0000313" key="1">
    <source>
        <dbReference type="EMBL" id="MDI1229850.1"/>
    </source>
</evidence>
<dbReference type="Proteomes" id="UP001160519">
    <property type="component" value="Unassembled WGS sequence"/>
</dbReference>
<proteinExistence type="predicted"/>
<dbReference type="AlphaFoldDB" id="A0AA43Q1E7"/>
<reference evidence="1" key="1">
    <citation type="submission" date="2023-01" db="EMBL/GenBank/DDBJ databases">
        <title>Biogeochemical cycle of methane in antarctic sediments.</title>
        <authorList>
            <person name="Roldan D.M."/>
            <person name="Menes R.J."/>
        </authorList>
    </citation>
    <scope>NUCLEOTIDE SEQUENCE [LARGE SCALE GENOMIC DNA]</scope>
    <source>
        <strain evidence="1">K-2018 MAG008</strain>
    </source>
</reference>
<evidence type="ECO:0000313" key="2">
    <source>
        <dbReference type="Proteomes" id="UP001160519"/>
    </source>
</evidence>
<gene>
    <name evidence="1" type="ORF">PSU93_01725</name>
</gene>
<comment type="caution">
    <text evidence="1">The sequence shown here is derived from an EMBL/GenBank/DDBJ whole genome shotgun (WGS) entry which is preliminary data.</text>
</comment>
<sequence length="69" mass="7885">MSIKTRLKSLEAKQPRGIAPCVVVYLAPGDSEQVKMEKRRQVYAARGYVYRPENPLIYLTINRSDEPCS</sequence>
<organism evidence="1 2">
    <name type="scientific">Candidatus Methylobacter titanis</name>
    <dbReference type="NCBI Taxonomy" id="3053457"/>
    <lineage>
        <taxon>Bacteria</taxon>
        <taxon>Pseudomonadati</taxon>
        <taxon>Pseudomonadota</taxon>
        <taxon>Gammaproteobacteria</taxon>
        <taxon>Methylococcales</taxon>
        <taxon>Methylococcaceae</taxon>
        <taxon>Methylobacter</taxon>
    </lineage>
</organism>
<protein>
    <submittedName>
        <fullName evidence="1">Uncharacterized protein</fullName>
    </submittedName>
</protein>